<accession>A0AAU8GSE6</accession>
<protein>
    <submittedName>
        <fullName evidence="1">Uncharacterized protein</fullName>
    </submittedName>
</protein>
<sequence>MTSSGSCEYAKNDRMCAISLSNPSRTLPSSAGVSERAIAIRKALMPISSAFLRVDRRNDLVDFVSHLRPPRPFRVEAKSYHGCAGLHIRSAGFRRPLNSRLTGV</sequence>
<name>A0AAU8GSE6_9VIRU</name>
<evidence type="ECO:0000313" key="1">
    <source>
        <dbReference type="EMBL" id="XCH45328.1"/>
    </source>
</evidence>
<reference evidence="1" key="1">
    <citation type="submission" date="2024-06" db="EMBL/GenBank/DDBJ databases">
        <authorList>
            <person name="Yerushalmy O."/>
            <person name="Alkalay-Oren S."/>
            <person name="Coppenhagn-Glazer S."/>
            <person name="Hazan R."/>
        </authorList>
    </citation>
    <scope>NUCLEOTIDE SEQUENCE</scope>
</reference>
<organism evidence="1">
    <name type="scientific">Pseudomonas phage PACT201</name>
    <dbReference type="NCBI Taxonomy" id="3230130"/>
    <lineage>
        <taxon>Viruses</taxon>
    </lineage>
</organism>
<proteinExistence type="predicted"/>
<dbReference type="EMBL" id="PP931175">
    <property type="protein sequence ID" value="XCH45328.1"/>
    <property type="molecule type" value="Genomic_DNA"/>
</dbReference>